<evidence type="ECO:0000313" key="7">
    <source>
        <dbReference type="EMBL" id="MET3691929.1"/>
    </source>
</evidence>
<evidence type="ECO:0000313" key="8">
    <source>
        <dbReference type="Proteomes" id="UP001549145"/>
    </source>
</evidence>
<dbReference type="InterPro" id="IPR027417">
    <property type="entry name" value="P-loop_NTPase"/>
</dbReference>
<dbReference type="PROSITE" id="PS00211">
    <property type="entry name" value="ABC_TRANSPORTER_1"/>
    <property type="match status" value="1"/>
</dbReference>
<dbReference type="NCBIfam" id="TIGR01727">
    <property type="entry name" value="oligo_HPY"/>
    <property type="match status" value="1"/>
</dbReference>
<keyword evidence="4" id="KW-0547">Nucleotide-binding</keyword>
<dbReference type="EMBL" id="JBEPMM010000002">
    <property type="protein sequence ID" value="MET3691929.1"/>
    <property type="molecule type" value="Genomic_DNA"/>
</dbReference>
<comment type="similarity">
    <text evidence="2">Belongs to the ABC transporter superfamily.</text>
</comment>
<dbReference type="InterPro" id="IPR050319">
    <property type="entry name" value="ABC_transp_ATP-bind"/>
</dbReference>
<gene>
    <name evidence="7" type="ORF">ABID43_001454</name>
</gene>
<keyword evidence="8" id="KW-1185">Reference proteome</keyword>
<reference evidence="7 8" key="1">
    <citation type="submission" date="2024-06" db="EMBL/GenBank/DDBJ databases">
        <title>Genomic Encyclopedia of Type Strains, Phase IV (KMG-IV): sequencing the most valuable type-strain genomes for metagenomic binning, comparative biology and taxonomic classification.</title>
        <authorList>
            <person name="Goeker M."/>
        </authorList>
    </citation>
    <scope>NUCLEOTIDE SEQUENCE [LARGE SCALE GENOMIC DNA]</scope>
    <source>
        <strain evidence="7 8">DSM 21331</strain>
    </source>
</reference>
<dbReference type="PANTHER" id="PTHR43776:SF7">
    <property type="entry name" value="D,D-DIPEPTIDE TRANSPORT ATP-BINDING PROTEIN DDPF-RELATED"/>
    <property type="match status" value="1"/>
</dbReference>
<comment type="caution">
    <text evidence="7">The sequence shown here is derived from an EMBL/GenBank/DDBJ whole genome shotgun (WGS) entry which is preliminary data.</text>
</comment>
<protein>
    <submittedName>
        <fullName evidence="7">Peptide/nickel transport system ATP-binding protein</fullName>
    </submittedName>
</protein>
<evidence type="ECO:0000256" key="4">
    <source>
        <dbReference type="ARBA" id="ARBA00022741"/>
    </source>
</evidence>
<dbReference type="InterPro" id="IPR013563">
    <property type="entry name" value="Oligopep_ABC_C"/>
</dbReference>
<name>A0ABV2L274_9HYPH</name>
<accession>A0ABV2L274</accession>
<dbReference type="Pfam" id="PF08352">
    <property type="entry name" value="oligo_HPY"/>
    <property type="match status" value="1"/>
</dbReference>
<dbReference type="PROSITE" id="PS50893">
    <property type="entry name" value="ABC_TRANSPORTER_2"/>
    <property type="match status" value="1"/>
</dbReference>
<proteinExistence type="inferred from homology"/>
<dbReference type="CDD" id="cd03257">
    <property type="entry name" value="ABC_NikE_OppD_transporters"/>
    <property type="match status" value="1"/>
</dbReference>
<evidence type="ECO:0000256" key="1">
    <source>
        <dbReference type="ARBA" id="ARBA00004417"/>
    </source>
</evidence>
<feature type="domain" description="ABC transporter" evidence="6">
    <location>
        <begin position="26"/>
        <end position="277"/>
    </location>
</feature>
<keyword evidence="5 7" id="KW-0067">ATP-binding</keyword>
<dbReference type="Pfam" id="PF00005">
    <property type="entry name" value="ABC_tran"/>
    <property type="match status" value="1"/>
</dbReference>
<evidence type="ECO:0000256" key="5">
    <source>
        <dbReference type="ARBA" id="ARBA00022840"/>
    </source>
</evidence>
<dbReference type="SMART" id="SM00382">
    <property type="entry name" value="AAA"/>
    <property type="match status" value="1"/>
</dbReference>
<organism evidence="7 8">
    <name type="scientific">Methylobacterium goesingense</name>
    <dbReference type="NCBI Taxonomy" id="243690"/>
    <lineage>
        <taxon>Bacteria</taxon>
        <taxon>Pseudomonadati</taxon>
        <taxon>Pseudomonadota</taxon>
        <taxon>Alphaproteobacteria</taxon>
        <taxon>Hyphomicrobiales</taxon>
        <taxon>Methylobacteriaceae</taxon>
        <taxon>Methylobacterium</taxon>
    </lineage>
</organism>
<dbReference type="InterPro" id="IPR003593">
    <property type="entry name" value="AAA+_ATPase"/>
</dbReference>
<comment type="subcellular location">
    <subcellularLocation>
        <location evidence="1">Cell inner membrane</location>
        <topology evidence="1">Peripheral membrane protein</topology>
    </subcellularLocation>
</comment>
<evidence type="ECO:0000256" key="2">
    <source>
        <dbReference type="ARBA" id="ARBA00005417"/>
    </source>
</evidence>
<sequence>MNASVMPPASSARSSEAPYVAIEGLRRTFDVSRPWLARVIERQPRQILRAVDGVSFEIRRGETFALVGESGSGKSTVARMVVGLLPPSGGDVRITGVSMTDPREAAARRRLRRRIQMVFQDPYASMNPRWRVRRIVAEPIRAFNLLQGEAAIGRRVGELLGLVGLHPDDGVKYPHEFSGGQRQRIAIARALASEAEFLVGDEPTSALDVSVQAQILNLMRDLQDRLGLTYLFISHNLAVVRHMANRIGVMYLGRVVEIADGRELFRAPKHPYTRMLLDAVPDIGLTGRKRIPVSGEIPNPINPPPGCAFNPRCPFANERCRTEVPALVEGVACHAFQERRLPA</sequence>
<evidence type="ECO:0000259" key="6">
    <source>
        <dbReference type="PROSITE" id="PS50893"/>
    </source>
</evidence>
<dbReference type="GO" id="GO:0005524">
    <property type="term" value="F:ATP binding"/>
    <property type="evidence" value="ECO:0007669"/>
    <property type="project" value="UniProtKB-KW"/>
</dbReference>
<dbReference type="Proteomes" id="UP001549145">
    <property type="component" value="Unassembled WGS sequence"/>
</dbReference>
<keyword evidence="3" id="KW-0813">Transport</keyword>
<dbReference type="InterPro" id="IPR017871">
    <property type="entry name" value="ABC_transporter-like_CS"/>
</dbReference>
<dbReference type="SUPFAM" id="SSF52540">
    <property type="entry name" value="P-loop containing nucleoside triphosphate hydrolases"/>
    <property type="match status" value="1"/>
</dbReference>
<evidence type="ECO:0000256" key="3">
    <source>
        <dbReference type="ARBA" id="ARBA00022448"/>
    </source>
</evidence>
<dbReference type="Gene3D" id="3.40.50.300">
    <property type="entry name" value="P-loop containing nucleotide triphosphate hydrolases"/>
    <property type="match status" value="1"/>
</dbReference>
<dbReference type="PANTHER" id="PTHR43776">
    <property type="entry name" value="TRANSPORT ATP-BINDING PROTEIN"/>
    <property type="match status" value="1"/>
</dbReference>
<dbReference type="InterPro" id="IPR003439">
    <property type="entry name" value="ABC_transporter-like_ATP-bd"/>
</dbReference>